<protein>
    <submittedName>
        <fullName evidence="1">Sel1 repeat family protein</fullName>
    </submittedName>
</protein>
<organism evidence="1 2">
    <name type="scientific">Devosia oryziradicis</name>
    <dbReference type="NCBI Taxonomy" id="2801335"/>
    <lineage>
        <taxon>Bacteria</taxon>
        <taxon>Pseudomonadati</taxon>
        <taxon>Pseudomonadota</taxon>
        <taxon>Alphaproteobacteria</taxon>
        <taxon>Hyphomicrobiales</taxon>
        <taxon>Devosiaceae</taxon>
        <taxon>Devosia</taxon>
    </lineage>
</organism>
<keyword evidence="2" id="KW-1185">Reference proteome</keyword>
<dbReference type="EMBL" id="CP068047">
    <property type="protein sequence ID" value="QQR35371.1"/>
    <property type="molecule type" value="Genomic_DNA"/>
</dbReference>
<reference evidence="1 2" key="1">
    <citation type="submission" date="2021-01" db="EMBL/GenBank/DDBJ databases">
        <title>Genome seq and assembly of Devosia sp. G19.</title>
        <authorList>
            <person name="Chhetri G."/>
        </authorList>
    </citation>
    <scope>NUCLEOTIDE SEQUENCE [LARGE SCALE GENOMIC DNA]</scope>
    <source>
        <strain evidence="1 2">G19</strain>
    </source>
</reference>
<sequence length="309" mass="33435">MGLASALSVCGAAVEQFPDDAEVRFYHAVARDQFAERGGTQDDNLFATETYRALADDGLGVAQYALGTMFDESSGVSTGDALSYMERARDGEFGQSIRCEAIRTFGQADLDGNGASYDVAAAEQASRGNYVCAGYLTGMYWSGYAAADDLPLRVADYARYAAVHGDPNSMAMVGLFYTYGTGSTDIDFQLQGQYEARQDAQRAGYWLLLAYWATRSSMRSDVHSDFWEGLHLQSAEVVEAMQTALTALDLYEGDLDGNFLPPTEQALAAFEASDIDAVFQMVRAKEKYDPSLGPREPLRIGSAAIPAGD</sequence>
<evidence type="ECO:0000313" key="1">
    <source>
        <dbReference type="EMBL" id="QQR35371.1"/>
    </source>
</evidence>
<proteinExistence type="predicted"/>
<dbReference type="Gene3D" id="1.25.40.10">
    <property type="entry name" value="Tetratricopeptide repeat domain"/>
    <property type="match status" value="1"/>
</dbReference>
<dbReference type="Proteomes" id="UP000595460">
    <property type="component" value="Chromosome"/>
</dbReference>
<evidence type="ECO:0000313" key="2">
    <source>
        <dbReference type="Proteomes" id="UP000595460"/>
    </source>
</evidence>
<accession>A0ABX7BTW5</accession>
<dbReference type="RefSeq" id="WP_201654857.1">
    <property type="nucleotide sequence ID" value="NZ_CP068047.1"/>
</dbReference>
<gene>
    <name evidence="1" type="ORF">JI749_13550</name>
</gene>
<name>A0ABX7BTW5_9HYPH</name>
<dbReference type="InterPro" id="IPR011990">
    <property type="entry name" value="TPR-like_helical_dom_sf"/>
</dbReference>